<dbReference type="GO" id="GO:0005524">
    <property type="term" value="F:ATP binding"/>
    <property type="evidence" value="ECO:0007669"/>
    <property type="project" value="InterPro"/>
</dbReference>
<dbReference type="PROSITE" id="PS00452">
    <property type="entry name" value="GUANYLATE_CYCLASE_1"/>
    <property type="match status" value="1"/>
</dbReference>
<evidence type="ECO:0000256" key="6">
    <source>
        <dbReference type="ARBA" id="ARBA00022989"/>
    </source>
</evidence>
<evidence type="ECO:0000256" key="9">
    <source>
        <dbReference type="ARBA" id="ARBA00023170"/>
    </source>
</evidence>
<evidence type="ECO:0000256" key="14">
    <source>
        <dbReference type="RuleBase" id="RU003431"/>
    </source>
</evidence>
<comment type="similarity">
    <text evidence="13">Belongs to the adenylyl cyclase class-4/guanylyl cyclase family.</text>
</comment>
<dbReference type="GO" id="GO:0005886">
    <property type="term" value="C:plasma membrane"/>
    <property type="evidence" value="ECO:0007669"/>
    <property type="project" value="TreeGrafter"/>
</dbReference>
<dbReference type="InterPro" id="IPR001054">
    <property type="entry name" value="A/G_cyclase"/>
</dbReference>
<dbReference type="GO" id="GO:0007168">
    <property type="term" value="P:receptor guanylyl cyclase signaling pathway"/>
    <property type="evidence" value="ECO:0007669"/>
    <property type="project" value="TreeGrafter"/>
</dbReference>
<keyword evidence="5" id="KW-0547">Nucleotide-binding</keyword>
<feature type="transmembrane region" description="Helical" evidence="15">
    <location>
        <begin position="34"/>
        <end position="60"/>
    </location>
</feature>
<dbReference type="EMBL" id="SJOL01009809">
    <property type="protein sequence ID" value="TGZ55603.1"/>
    <property type="molecule type" value="Genomic_DNA"/>
</dbReference>
<keyword evidence="19" id="KW-1185">Reference proteome</keyword>
<evidence type="ECO:0000256" key="2">
    <source>
        <dbReference type="ARBA" id="ARBA00012202"/>
    </source>
</evidence>
<reference evidence="18 19" key="1">
    <citation type="journal article" date="2019" name="BMC Genomics">
        <title>New insights from Opisthorchis felineus genome: update on genomics of the epidemiologically important liver flukes.</title>
        <authorList>
            <person name="Ershov N.I."/>
            <person name="Mordvinov V.A."/>
            <person name="Prokhortchouk E.B."/>
            <person name="Pakharukova M.Y."/>
            <person name="Gunbin K.V."/>
            <person name="Ustyantsev K."/>
            <person name="Genaev M.A."/>
            <person name="Blinov A.G."/>
            <person name="Mazur A."/>
            <person name="Boulygina E."/>
            <person name="Tsygankova S."/>
            <person name="Khrameeva E."/>
            <person name="Chekanov N."/>
            <person name="Fan G."/>
            <person name="Xiao A."/>
            <person name="Zhang H."/>
            <person name="Xu X."/>
            <person name="Yang H."/>
            <person name="Solovyev V."/>
            <person name="Lee S.M."/>
            <person name="Liu X."/>
            <person name="Afonnikov D.A."/>
            <person name="Skryabin K.G."/>
        </authorList>
    </citation>
    <scope>NUCLEOTIDE SEQUENCE [LARGE SCALE GENOMIC DNA]</scope>
    <source>
        <strain evidence="18">AK-0245</strain>
        <tissue evidence="18">Whole organism</tissue>
    </source>
</reference>
<dbReference type="InterPro" id="IPR011009">
    <property type="entry name" value="Kinase-like_dom_sf"/>
</dbReference>
<dbReference type="Gene3D" id="3.30.70.1230">
    <property type="entry name" value="Nucleotide cyclase"/>
    <property type="match status" value="1"/>
</dbReference>
<evidence type="ECO:0000256" key="15">
    <source>
        <dbReference type="SAM" id="Phobius"/>
    </source>
</evidence>
<comment type="subcellular location">
    <subcellularLocation>
        <location evidence="1">Membrane</location>
        <topology evidence="1">Single-pass type I membrane protein</topology>
    </subcellularLocation>
</comment>
<keyword evidence="7" id="KW-0342">GTP-binding</keyword>
<dbReference type="GO" id="GO:0004672">
    <property type="term" value="F:protein kinase activity"/>
    <property type="evidence" value="ECO:0007669"/>
    <property type="project" value="InterPro"/>
</dbReference>
<accession>A0A4S2KZ29</accession>
<dbReference type="FunFam" id="3.30.70.1230:FF:000004">
    <property type="entry name" value="Guanylate cyclase"/>
    <property type="match status" value="1"/>
</dbReference>
<dbReference type="CDD" id="cd07302">
    <property type="entry name" value="CHD"/>
    <property type="match status" value="1"/>
</dbReference>
<proteinExistence type="inferred from homology"/>
<keyword evidence="12 14" id="KW-0141">cGMP biosynthesis</keyword>
<evidence type="ECO:0000259" key="16">
    <source>
        <dbReference type="PROSITE" id="PS50011"/>
    </source>
</evidence>
<evidence type="ECO:0000256" key="5">
    <source>
        <dbReference type="ARBA" id="ARBA00022741"/>
    </source>
</evidence>
<feature type="domain" description="Protein kinase" evidence="16">
    <location>
        <begin position="82"/>
        <end position="355"/>
    </location>
</feature>
<evidence type="ECO:0000256" key="7">
    <source>
        <dbReference type="ARBA" id="ARBA00023134"/>
    </source>
</evidence>
<dbReference type="GO" id="GO:0001653">
    <property type="term" value="F:peptide receptor activity"/>
    <property type="evidence" value="ECO:0007669"/>
    <property type="project" value="TreeGrafter"/>
</dbReference>
<dbReference type="Pfam" id="PF07714">
    <property type="entry name" value="PK_Tyr_Ser-Thr"/>
    <property type="match status" value="1"/>
</dbReference>
<dbReference type="InterPro" id="IPR011645">
    <property type="entry name" value="HNOB_dom_associated"/>
</dbReference>
<dbReference type="InterPro" id="IPR001245">
    <property type="entry name" value="Ser-Thr/Tyr_kinase_cat_dom"/>
</dbReference>
<evidence type="ECO:0000256" key="1">
    <source>
        <dbReference type="ARBA" id="ARBA00004479"/>
    </source>
</evidence>
<evidence type="ECO:0000256" key="3">
    <source>
        <dbReference type="ARBA" id="ARBA00022692"/>
    </source>
</evidence>
<dbReference type="STRING" id="147828.A0A4S2KZ29"/>
<keyword evidence="9" id="KW-0675">Receptor</keyword>
<evidence type="ECO:0000256" key="12">
    <source>
        <dbReference type="ARBA" id="ARBA00023293"/>
    </source>
</evidence>
<evidence type="ECO:0000256" key="10">
    <source>
        <dbReference type="ARBA" id="ARBA00023180"/>
    </source>
</evidence>
<dbReference type="EMBL" id="SJOL01009809">
    <property type="protein sequence ID" value="TGZ55602.1"/>
    <property type="molecule type" value="Genomic_DNA"/>
</dbReference>
<keyword evidence="4" id="KW-0732">Signal</keyword>
<dbReference type="AlphaFoldDB" id="A0A4S2KZ29"/>
<dbReference type="SUPFAM" id="SSF55073">
    <property type="entry name" value="Nucleotide cyclase"/>
    <property type="match status" value="1"/>
</dbReference>
<comment type="caution">
    <text evidence="18">The sequence shown here is derived from an EMBL/GenBank/DDBJ whole genome shotgun (WGS) entry which is preliminary data.</text>
</comment>
<dbReference type="EC" id="4.6.1.2" evidence="2 14"/>
<dbReference type="InterPro" id="IPR018297">
    <property type="entry name" value="A/G_cyclase_CS"/>
</dbReference>
<evidence type="ECO:0000259" key="17">
    <source>
        <dbReference type="PROSITE" id="PS50125"/>
    </source>
</evidence>
<dbReference type="SMART" id="SM00220">
    <property type="entry name" value="S_TKc"/>
    <property type="match status" value="1"/>
</dbReference>
<evidence type="ECO:0000256" key="8">
    <source>
        <dbReference type="ARBA" id="ARBA00023136"/>
    </source>
</evidence>
<protein>
    <recommendedName>
        <fullName evidence="2 14">Guanylate cyclase</fullName>
        <ecNumber evidence="2 14">4.6.1.2</ecNumber>
    </recommendedName>
</protein>
<dbReference type="GO" id="GO:0004383">
    <property type="term" value="F:guanylate cyclase activity"/>
    <property type="evidence" value="ECO:0007669"/>
    <property type="project" value="UniProtKB-EC"/>
</dbReference>
<dbReference type="GO" id="GO:0004016">
    <property type="term" value="F:adenylate cyclase activity"/>
    <property type="evidence" value="ECO:0007669"/>
    <property type="project" value="TreeGrafter"/>
</dbReference>
<dbReference type="GO" id="GO:0035556">
    <property type="term" value="P:intracellular signal transduction"/>
    <property type="evidence" value="ECO:0007669"/>
    <property type="project" value="InterPro"/>
</dbReference>
<dbReference type="InterPro" id="IPR000719">
    <property type="entry name" value="Prot_kinase_dom"/>
</dbReference>
<evidence type="ECO:0000256" key="4">
    <source>
        <dbReference type="ARBA" id="ARBA00022729"/>
    </source>
</evidence>
<keyword evidence="3 15" id="KW-0812">Transmembrane</keyword>
<evidence type="ECO:0000256" key="11">
    <source>
        <dbReference type="ARBA" id="ARBA00023239"/>
    </source>
</evidence>
<evidence type="ECO:0000313" key="19">
    <source>
        <dbReference type="Proteomes" id="UP000308267"/>
    </source>
</evidence>
<dbReference type="Pfam" id="PF07701">
    <property type="entry name" value="HNOBA"/>
    <property type="match status" value="1"/>
</dbReference>
<dbReference type="PANTHER" id="PTHR11920">
    <property type="entry name" value="GUANYLYL CYCLASE"/>
    <property type="match status" value="1"/>
</dbReference>
<gene>
    <name evidence="18" type="ORF">CRM22_010365</name>
</gene>
<organism evidence="18 19">
    <name type="scientific">Opisthorchis felineus</name>
    <dbReference type="NCBI Taxonomy" id="147828"/>
    <lineage>
        <taxon>Eukaryota</taxon>
        <taxon>Metazoa</taxon>
        <taxon>Spiralia</taxon>
        <taxon>Lophotrochozoa</taxon>
        <taxon>Platyhelminthes</taxon>
        <taxon>Trematoda</taxon>
        <taxon>Digenea</taxon>
        <taxon>Opisthorchiida</taxon>
        <taxon>Opisthorchiata</taxon>
        <taxon>Opisthorchiidae</taxon>
        <taxon>Opisthorchis</taxon>
    </lineage>
</organism>
<dbReference type="Proteomes" id="UP000308267">
    <property type="component" value="Unassembled WGS sequence"/>
</dbReference>
<comment type="catalytic activity">
    <reaction evidence="14">
        <text>GTP = 3',5'-cyclic GMP + diphosphate</text>
        <dbReference type="Rhea" id="RHEA:13665"/>
        <dbReference type="ChEBI" id="CHEBI:33019"/>
        <dbReference type="ChEBI" id="CHEBI:37565"/>
        <dbReference type="ChEBI" id="CHEBI:57746"/>
        <dbReference type="EC" id="4.6.1.2"/>
    </reaction>
</comment>
<name>A0A4S2KZ29_OPIFE</name>
<dbReference type="Gene3D" id="1.10.510.10">
    <property type="entry name" value="Transferase(Phosphotransferase) domain 1"/>
    <property type="match status" value="1"/>
</dbReference>
<feature type="domain" description="Guanylate cyclase" evidence="17">
    <location>
        <begin position="426"/>
        <end position="556"/>
    </location>
</feature>
<keyword evidence="6 15" id="KW-1133">Transmembrane helix</keyword>
<dbReference type="SMART" id="SM00044">
    <property type="entry name" value="CYCc"/>
    <property type="match status" value="1"/>
</dbReference>
<dbReference type="PROSITE" id="PS50125">
    <property type="entry name" value="GUANYLATE_CYCLASE_2"/>
    <property type="match status" value="1"/>
</dbReference>
<evidence type="ECO:0000313" key="18">
    <source>
        <dbReference type="EMBL" id="TGZ55602.1"/>
    </source>
</evidence>
<keyword evidence="11 13" id="KW-0456">Lyase</keyword>
<dbReference type="PANTHER" id="PTHR11920:SF507">
    <property type="entry name" value="GUANYLATE CYCLASE"/>
    <property type="match status" value="1"/>
</dbReference>
<dbReference type="GO" id="GO:0005525">
    <property type="term" value="F:GTP binding"/>
    <property type="evidence" value="ECO:0007669"/>
    <property type="project" value="UniProtKB-KW"/>
</dbReference>
<dbReference type="Pfam" id="PF00211">
    <property type="entry name" value="Guanylate_cyc"/>
    <property type="match status" value="1"/>
</dbReference>
<dbReference type="OrthoDB" id="1890790at2759"/>
<dbReference type="PROSITE" id="PS50011">
    <property type="entry name" value="PROTEIN_KINASE_DOM"/>
    <property type="match status" value="1"/>
</dbReference>
<dbReference type="InterPro" id="IPR050401">
    <property type="entry name" value="Cyclic_nucleotide_synthase"/>
</dbReference>
<evidence type="ECO:0000256" key="13">
    <source>
        <dbReference type="RuleBase" id="RU000405"/>
    </source>
</evidence>
<dbReference type="SUPFAM" id="SSF56112">
    <property type="entry name" value="Protein kinase-like (PK-like)"/>
    <property type="match status" value="1"/>
</dbReference>
<sequence>MVLRSKINVLEKPAEMLVAELQTESCNMDKETKLLAGMTASLILLGCCITALVALTIFIVRGRQKVESHTPLNACSIDVKEINEFDKKNGAALTLSYTSLTTKRRIQTTKINDTIVTVKIVQRNNFTITPEIFEEIRTISSLRHRNLTSFFGVCDNAPEFRIHWEYCSRESLHDVIQRSYLPVGWAFRFSMLIDIARGMKYLHNHHVVHSRLCSSNCLVNEHWTCKITDFGLDGIRFENNLEKIKTFINEHEPFVAPEYLGRPDLDFVPAMDVYSFGVIMYEVATRMDLEKEFEACIGSFSLLKGTPRNTCFQEESYETNVAPERESYCELMRLCLGDIISRPNFFTIKKNLVRINPQQNNASNMVKCTMDAYCLRLETLLEDRMKDLRSEKRMTDQLLQSMLPKSVVEQLRLGHSIVPEAFEQCTIYFSDIVGFTSLSAQSTPLEVVGLLNKLYTEFDEVIDLYDVYKVETIGDAYMVASGVPRRNGCRHAIAITDMSLDLVNVSRNFVIPHMPHEPLKIRVGIHSGPVCAGVVGLKMPRYCLFGDTVNTASRMESNGEAYKIHCSDTTHDLLEEAGGFEFERRGTILVKGKGEMQTWWVLRRLRDELDHDVCPLPSHFGRKMANEKEAPVNILDAVKSNERFRE</sequence>
<dbReference type="InterPro" id="IPR029787">
    <property type="entry name" value="Nucleotide_cyclase"/>
</dbReference>
<keyword evidence="10" id="KW-0325">Glycoprotein</keyword>
<keyword evidence="8 15" id="KW-0472">Membrane</keyword>